<feature type="region of interest" description="Disordered" evidence="2">
    <location>
        <begin position="24"/>
        <end position="44"/>
    </location>
</feature>
<keyword evidence="1" id="KW-0732">Signal</keyword>
<keyword evidence="5" id="KW-1185">Reference proteome</keyword>
<sequence>MRSRLLAVVFATLLIATPMAGVAGAQETQEDGPEWPTPPEADSAYVTDDGDVVLVYEQETESPTDGTVETTNFGLNVGEGVAHALFVQNMTSASETTGEFTTVLDPDRVAMNGSLATPSPDALSSFSLDANLVQSDTESNADVSLDAGIDESAGVAGLVESADLQNELRVGPDRVTADGQVSFSTGFGSGTEQSQSFTVTEDDSGYTLDAAQDRPVYSYAVDNWNTRSAAERTITQQYGSLATQLGGEASVTLESYSFSNATDSFADGMLDMEFTVEYSGIDDGLSEQVATTLASSEQYDLTQSEAETVGEQIAEMQINEAGFSTSTSDGTNEYSYTADVENYDGALRAYYTVLQSASMPAGTSLPASYNASFDRIQQTLDAQQESGMVQTFTLDGSVSQAGSGTDVTLNAGYETENWEAYRQALADRGVELANSEVSLQAGLDGDEIAADGSVTVQQDELVSNVLSSVTSTTENGSDVSRLAQAFEDAGFQRARTDISVSDGQVQMEAGASFRNMQQLASVYQQLSGAESLPSSIVGEQNGSESANVYMRLSGAVSADATEEDVRGLEPVGEDTEVNLAGEYDRTFPSVDVENAYDYLDIDRSSGTDTSEGSQPGFGVAVALVALAGAAFLARRE</sequence>
<gene>
    <name evidence="4" type="ORF">DM867_00035</name>
</gene>
<proteinExistence type="predicted"/>
<reference evidence="4 5" key="1">
    <citation type="submission" date="2019-10" db="EMBL/GenBank/DDBJ databases">
        <title>Unraveling microbial dark matter from salterns through culturing: the case of the genus Halosegnis.</title>
        <authorList>
            <person name="Duran-Viseras A."/>
            <person name="Andrei A.-S."/>
            <person name="Vera-Gargallo B."/>
            <person name="Ghai R."/>
            <person name="Sanchez-Porro C."/>
            <person name="Ventosa A."/>
        </authorList>
    </citation>
    <scope>NUCLEOTIDE SEQUENCE [LARGE SCALE GENOMIC DNA]</scope>
    <source>
        <strain evidence="4 5">F18-79</strain>
    </source>
</reference>
<dbReference type="EMBL" id="QKKZ01000001">
    <property type="protein sequence ID" value="KAB7515576.1"/>
    <property type="molecule type" value="Genomic_DNA"/>
</dbReference>
<dbReference type="GO" id="GO:0030115">
    <property type="term" value="C:S-layer"/>
    <property type="evidence" value="ECO:0007669"/>
    <property type="project" value="UniProtKB-SubCell"/>
</dbReference>
<name>A0A5N5UA97_9EURY</name>
<evidence type="ECO:0000256" key="1">
    <source>
        <dbReference type="ARBA" id="ARBA00022729"/>
    </source>
</evidence>
<protein>
    <submittedName>
        <fullName evidence="4">PGF-CTERM sorting domain-containing protein</fullName>
    </submittedName>
</protein>
<dbReference type="RefSeq" id="WP_152133522.1">
    <property type="nucleotide sequence ID" value="NZ_QKKZ01000001.1"/>
</dbReference>
<feature type="domain" description="PGF-CTERM archaeal protein-sorting signal" evidence="3">
    <location>
        <begin position="614"/>
        <end position="635"/>
    </location>
</feature>
<dbReference type="GO" id="GO:0005886">
    <property type="term" value="C:plasma membrane"/>
    <property type="evidence" value="ECO:0007669"/>
    <property type="project" value="UniProtKB-SubCell"/>
</dbReference>
<dbReference type="InterPro" id="IPR026371">
    <property type="entry name" value="PGF_CTERM"/>
</dbReference>
<evidence type="ECO:0000313" key="5">
    <source>
        <dbReference type="Proteomes" id="UP000326865"/>
    </source>
</evidence>
<dbReference type="AlphaFoldDB" id="A0A5N5UA97"/>
<evidence type="ECO:0000256" key="2">
    <source>
        <dbReference type="SAM" id="MobiDB-lite"/>
    </source>
</evidence>
<dbReference type="Proteomes" id="UP000326865">
    <property type="component" value="Unassembled WGS sequence"/>
</dbReference>
<evidence type="ECO:0000259" key="3">
    <source>
        <dbReference type="Pfam" id="PF18204"/>
    </source>
</evidence>
<accession>A0A5N5UA97</accession>
<evidence type="ECO:0000313" key="4">
    <source>
        <dbReference type="EMBL" id="KAB7515576.1"/>
    </source>
</evidence>
<organism evidence="4 5">
    <name type="scientific">Halosegnis rubeus</name>
    <dbReference type="NCBI Taxonomy" id="2212850"/>
    <lineage>
        <taxon>Archaea</taxon>
        <taxon>Methanobacteriati</taxon>
        <taxon>Methanobacteriota</taxon>
        <taxon>Stenosarchaea group</taxon>
        <taxon>Halobacteria</taxon>
        <taxon>Halobacteriales</taxon>
        <taxon>Natronomonadaceae</taxon>
        <taxon>Halosegnis</taxon>
    </lineage>
</organism>
<dbReference type="Pfam" id="PF18204">
    <property type="entry name" value="PGF-CTERM"/>
    <property type="match status" value="1"/>
</dbReference>
<comment type="caution">
    <text evidence="4">The sequence shown here is derived from an EMBL/GenBank/DDBJ whole genome shotgun (WGS) entry which is preliminary data.</text>
</comment>
<dbReference type="NCBIfam" id="TIGR04126">
    <property type="entry name" value="PGF_CTERM"/>
    <property type="match status" value="1"/>
</dbReference>